<sequence>MVIRLLHLILFAEKILPLRFFLRRLFTLALLKSACSLSFCRIIVACQLPNMIITKIAAILSPTRVVMSIEMDA</sequence>
<reference evidence="1" key="2">
    <citation type="submission" date="2003-09" db="EMBL/GenBank/DDBJ databases">
        <authorList>
            <person name="Lau Y.L."/>
            <person name="Leung K.Y."/>
        </authorList>
    </citation>
    <scope>NUCLEOTIDE SEQUENCE</scope>
    <source>
        <strain evidence="1">PPD134/91</strain>
    </source>
</reference>
<proteinExistence type="predicted"/>
<dbReference type="EMBL" id="AY422740">
    <property type="protein sequence ID" value="AAR06621.1"/>
    <property type="molecule type" value="Genomic_DNA"/>
</dbReference>
<organism evidence="1">
    <name type="scientific">Aeromonas hydrophila</name>
    <dbReference type="NCBI Taxonomy" id="644"/>
    <lineage>
        <taxon>Bacteria</taxon>
        <taxon>Pseudomonadati</taxon>
        <taxon>Pseudomonadota</taxon>
        <taxon>Gammaproteobacteria</taxon>
        <taxon>Aeromonadales</taxon>
        <taxon>Aeromonadaceae</taxon>
        <taxon>Aeromonas</taxon>
    </lineage>
</organism>
<protein>
    <submittedName>
        <fullName evidence="1">Uncharacterized protein</fullName>
    </submittedName>
</protein>
<accession>Q6TF99</accession>
<evidence type="ECO:0000313" key="1">
    <source>
        <dbReference type="EMBL" id="AAR06621.1"/>
    </source>
</evidence>
<dbReference type="AlphaFoldDB" id="Q6TF99"/>
<name>Q6TF99_AERHY</name>
<reference evidence="1" key="1">
    <citation type="journal article" date="2000" name="Microbiology">
        <title>Molecular analysis of genetic differences between virulent and avirulent strains of Aeromonas hydrophila isolated from diseased fish.</title>
        <authorList>
            <person name="Zhang Y.L."/>
            <person name="Ong C.T."/>
            <person name="Leung K.Y."/>
        </authorList>
    </citation>
    <scope>NUCLEOTIDE SEQUENCE</scope>
    <source>
        <strain evidence="1">PPD134/91</strain>
    </source>
</reference>